<keyword evidence="2" id="KW-0489">Methyltransferase</keyword>
<dbReference type="Gene3D" id="3.40.50.150">
    <property type="entry name" value="Vaccinia Virus protein VP39"/>
    <property type="match status" value="1"/>
</dbReference>
<evidence type="ECO:0000313" key="3">
    <source>
        <dbReference type="Proteomes" id="UP000006565"/>
    </source>
</evidence>
<sequence>MSKVSVHYDKVADDYDNHYDASNGRDYYSHICDGVISALPKDGKLLDIGCGTGLFMQRYLKTGREAIGIDISQGMIRRAKTRKVSDVALGTAEVLPFRNESFDAVSSLLAFSYFQHPESMLEESFRVLKPGGSLSICTLGRNIFTSMVPAAYRIGEKLNVKRVGMAYFSEHYYKEEEIKKLLEDVGFVDTNVFRRSFAHVDLRPSVYYLSKKMEPFIESRMPYLAFNLCASGRKPEKKE</sequence>
<keyword evidence="2" id="KW-0808">Transferase</keyword>
<feature type="domain" description="Methyltransferase type 11" evidence="1">
    <location>
        <begin position="46"/>
        <end position="135"/>
    </location>
</feature>
<dbReference type="SUPFAM" id="SSF53335">
    <property type="entry name" value="S-adenosyl-L-methionine-dependent methyltransferases"/>
    <property type="match status" value="1"/>
</dbReference>
<dbReference type="GO" id="GO:0032259">
    <property type="term" value="P:methylation"/>
    <property type="evidence" value="ECO:0007669"/>
    <property type="project" value="UniProtKB-KW"/>
</dbReference>
<organism evidence="2 3">
    <name type="scientific">Methanolacinia petrolearia (strain DSM 11571 / OCM 486 / SEBR 4847)</name>
    <name type="common">Methanoplanus petrolearius</name>
    <dbReference type="NCBI Taxonomy" id="679926"/>
    <lineage>
        <taxon>Archaea</taxon>
        <taxon>Methanobacteriati</taxon>
        <taxon>Methanobacteriota</taxon>
        <taxon>Stenosarchaea group</taxon>
        <taxon>Methanomicrobia</taxon>
        <taxon>Methanomicrobiales</taxon>
        <taxon>Methanomicrobiaceae</taxon>
        <taxon>Methanolacinia</taxon>
    </lineage>
</organism>
<dbReference type="GeneID" id="9743452"/>
<dbReference type="eggNOG" id="arCOG01773">
    <property type="taxonomic scope" value="Archaea"/>
</dbReference>
<dbReference type="HOGENOM" id="CLU_037990_10_1_2"/>
<dbReference type="STRING" id="679926.Mpet_0989"/>
<dbReference type="RefSeq" id="WP_013328934.1">
    <property type="nucleotide sequence ID" value="NC_014507.1"/>
</dbReference>
<dbReference type="AlphaFoldDB" id="E1RK33"/>
<dbReference type="Proteomes" id="UP000006565">
    <property type="component" value="Chromosome"/>
</dbReference>
<evidence type="ECO:0000259" key="1">
    <source>
        <dbReference type="Pfam" id="PF08241"/>
    </source>
</evidence>
<evidence type="ECO:0000313" key="2">
    <source>
        <dbReference type="EMBL" id="ADN35756.1"/>
    </source>
</evidence>
<gene>
    <name evidence="2" type="ordered locus">Mpet_0989</name>
</gene>
<protein>
    <submittedName>
        <fullName evidence="2">Methyltransferase type 11</fullName>
    </submittedName>
</protein>
<name>E1RK33_METP4</name>
<accession>E1RK33</accession>
<keyword evidence="3" id="KW-1185">Reference proteome</keyword>
<dbReference type="PANTHER" id="PTHR43591">
    <property type="entry name" value="METHYLTRANSFERASE"/>
    <property type="match status" value="1"/>
</dbReference>
<dbReference type="EMBL" id="CP002117">
    <property type="protein sequence ID" value="ADN35756.1"/>
    <property type="molecule type" value="Genomic_DNA"/>
</dbReference>
<dbReference type="InterPro" id="IPR013216">
    <property type="entry name" value="Methyltransf_11"/>
</dbReference>
<dbReference type="CDD" id="cd02440">
    <property type="entry name" value="AdoMet_MTases"/>
    <property type="match status" value="1"/>
</dbReference>
<dbReference type="InterPro" id="IPR029063">
    <property type="entry name" value="SAM-dependent_MTases_sf"/>
</dbReference>
<reference evidence="2 3" key="1">
    <citation type="journal article" date="2010" name="Stand. Genomic Sci.">
        <title>Complete genome sequence of Methanoplanus petrolearius type strain (SEBR 4847).</title>
        <authorList>
            <person name="Brambilla E."/>
            <person name="Djao O.D."/>
            <person name="Daligault H."/>
            <person name="Lapidus A."/>
            <person name="Lucas S."/>
            <person name="Hammon N."/>
            <person name="Nolan M."/>
            <person name="Tice H."/>
            <person name="Cheng J.F."/>
            <person name="Han C."/>
            <person name="Tapia R."/>
            <person name="Goodwin L."/>
            <person name="Pitluck S."/>
            <person name="Liolios K."/>
            <person name="Ivanova N."/>
            <person name="Mavromatis K."/>
            <person name="Mikhailova N."/>
            <person name="Pati A."/>
            <person name="Chen A."/>
            <person name="Palaniappan K."/>
            <person name="Land M."/>
            <person name="Hauser L."/>
            <person name="Chang Y.J."/>
            <person name="Jeffries C.D."/>
            <person name="Rohde M."/>
            <person name="Spring S."/>
            <person name="Sikorski J."/>
            <person name="Goker M."/>
            <person name="Woyke T."/>
            <person name="Bristow J."/>
            <person name="Eisen J.A."/>
            <person name="Markowitz V."/>
            <person name="Hugenholtz P."/>
            <person name="Kyrpides N.C."/>
            <person name="Klenk H.P."/>
        </authorList>
    </citation>
    <scope>NUCLEOTIDE SEQUENCE [LARGE SCALE GENOMIC DNA]</scope>
    <source>
        <strain evidence="3">DSM 11571 / OCM 486 / SEBR 4847</strain>
    </source>
</reference>
<proteinExistence type="predicted"/>
<dbReference type="Pfam" id="PF08241">
    <property type="entry name" value="Methyltransf_11"/>
    <property type="match status" value="1"/>
</dbReference>
<dbReference type="GO" id="GO:0008757">
    <property type="term" value="F:S-adenosylmethionine-dependent methyltransferase activity"/>
    <property type="evidence" value="ECO:0007669"/>
    <property type="project" value="InterPro"/>
</dbReference>
<dbReference type="KEGG" id="mpi:Mpet_0989"/>
<dbReference type="OrthoDB" id="1018at2157"/>